<dbReference type="PIRSF" id="PIRSF014995">
    <property type="entry name" value="UCP014995"/>
    <property type="match status" value="1"/>
</dbReference>
<dbReference type="Proteomes" id="UP001336314">
    <property type="component" value="Unassembled WGS sequence"/>
</dbReference>
<dbReference type="Pfam" id="PF10029">
    <property type="entry name" value="DUF2271"/>
    <property type="match status" value="1"/>
</dbReference>
<name>A0ABU7J354_9GAMM</name>
<dbReference type="InterPro" id="IPR014469">
    <property type="entry name" value="DUF2271"/>
</dbReference>
<evidence type="ECO:0000313" key="1">
    <source>
        <dbReference type="EMBL" id="MEE2000797.1"/>
    </source>
</evidence>
<sequence>MRSLLFTAVLLLGLGLIAPAGKAQELSISLELPVIETAQYYRPYVAVWVEDEAQQSVRLIALWRKEPDWLKDIRRFWRKIGRSETELVDARTGATRTPGRYQLSWDGLDDAGKPVPAGEYTLFVEASREQGGRSLQRQSFQWGGQAQQYKQPAMPELGELNITLN</sequence>
<dbReference type="EMBL" id="JAUHLI010000004">
    <property type="protein sequence ID" value="MEE2000797.1"/>
    <property type="molecule type" value="Genomic_DNA"/>
</dbReference>
<dbReference type="RefSeq" id="WP_330127933.1">
    <property type="nucleotide sequence ID" value="NZ_JAUHLI010000004.1"/>
</dbReference>
<organism evidence="1 2">
    <name type="scientific">Alkalimonas cellulosilytica</name>
    <dbReference type="NCBI Taxonomy" id="3058395"/>
    <lineage>
        <taxon>Bacteria</taxon>
        <taxon>Pseudomonadati</taxon>
        <taxon>Pseudomonadota</taxon>
        <taxon>Gammaproteobacteria</taxon>
        <taxon>Alkalimonas</taxon>
    </lineage>
</organism>
<evidence type="ECO:0000313" key="2">
    <source>
        <dbReference type="Proteomes" id="UP001336314"/>
    </source>
</evidence>
<protein>
    <submittedName>
        <fullName evidence="1">DUF2271 domain-containing protein</fullName>
    </submittedName>
</protein>
<keyword evidence="2" id="KW-1185">Reference proteome</keyword>
<gene>
    <name evidence="1" type="ORF">QWY20_04975</name>
</gene>
<accession>A0ABU7J354</accession>
<comment type="caution">
    <text evidence="1">The sequence shown here is derived from an EMBL/GenBank/DDBJ whole genome shotgun (WGS) entry which is preliminary data.</text>
</comment>
<reference evidence="1 2" key="1">
    <citation type="submission" date="2023-07" db="EMBL/GenBank/DDBJ databases">
        <title>Alkalimonas sp., MEB108 novel, alkaliphilic bacterium isolated from Lonar Lake, India.</title>
        <authorList>
            <person name="Joshi A."/>
            <person name="Thite S."/>
        </authorList>
    </citation>
    <scope>NUCLEOTIDE SEQUENCE [LARGE SCALE GENOMIC DNA]</scope>
    <source>
        <strain evidence="1 2">MEB108</strain>
    </source>
</reference>
<dbReference type="Gene3D" id="2.60.40.4070">
    <property type="match status" value="1"/>
</dbReference>
<proteinExistence type="predicted"/>